<evidence type="ECO:0000256" key="6">
    <source>
        <dbReference type="SAM" id="SignalP"/>
    </source>
</evidence>
<comment type="similarity">
    <text evidence="1 4">Belongs to the bacterial solute-binding protein 9 family.</text>
</comment>
<evidence type="ECO:0000256" key="5">
    <source>
        <dbReference type="SAM" id="MobiDB-lite"/>
    </source>
</evidence>
<feature type="region of interest" description="Disordered" evidence="5">
    <location>
        <begin position="133"/>
        <end position="154"/>
    </location>
</feature>
<dbReference type="PRINTS" id="PR00691">
    <property type="entry name" value="ADHESINB"/>
</dbReference>
<reference evidence="7 8" key="1">
    <citation type="submission" date="2023-07" db="EMBL/GenBank/DDBJ databases">
        <title>Comparative genomics of wheat-associated soil bacteria to identify genetic determinants of phenazine resistance.</title>
        <authorList>
            <person name="Mouncey N."/>
        </authorList>
    </citation>
    <scope>NUCLEOTIDE SEQUENCE [LARGE SCALE GENOMIC DNA]</scope>
    <source>
        <strain evidence="7 8">V2I4</strain>
    </source>
</reference>
<evidence type="ECO:0000256" key="1">
    <source>
        <dbReference type="ARBA" id="ARBA00011028"/>
    </source>
</evidence>
<feature type="signal peptide" evidence="6">
    <location>
        <begin position="1"/>
        <end position="36"/>
    </location>
</feature>
<feature type="chain" id="PRO_5046510148" evidence="6">
    <location>
        <begin position="37"/>
        <end position="323"/>
    </location>
</feature>
<evidence type="ECO:0000256" key="2">
    <source>
        <dbReference type="ARBA" id="ARBA00022448"/>
    </source>
</evidence>
<comment type="caution">
    <text evidence="7">The sequence shown here is derived from an EMBL/GenBank/DDBJ whole genome shotgun (WGS) entry which is preliminary data.</text>
</comment>
<organism evidence="7 8">
    <name type="scientific">Streptomyces umbrinus</name>
    <dbReference type="NCBI Taxonomy" id="67370"/>
    <lineage>
        <taxon>Bacteria</taxon>
        <taxon>Bacillati</taxon>
        <taxon>Actinomycetota</taxon>
        <taxon>Actinomycetes</taxon>
        <taxon>Kitasatosporales</taxon>
        <taxon>Streptomycetaceae</taxon>
        <taxon>Streptomyces</taxon>
        <taxon>Streptomyces phaeochromogenes group</taxon>
    </lineage>
</organism>
<dbReference type="InterPro" id="IPR006128">
    <property type="entry name" value="Lipoprotein_PsaA-like"/>
</dbReference>
<evidence type="ECO:0000256" key="3">
    <source>
        <dbReference type="ARBA" id="ARBA00022729"/>
    </source>
</evidence>
<keyword evidence="3 6" id="KW-0732">Signal</keyword>
<dbReference type="PANTHER" id="PTHR42953">
    <property type="entry name" value="HIGH-AFFINITY ZINC UPTAKE SYSTEM PROTEIN ZNUA-RELATED"/>
    <property type="match status" value="1"/>
</dbReference>
<dbReference type="InterPro" id="IPR006127">
    <property type="entry name" value="ZnuA-like"/>
</dbReference>
<sequence>MGVMNVRRRLVTGTAVAAATALGLGLLSACSSESNAADDNSGKLDVVASFYPLQFIAERIGGDHVSVSTLTEPGQEPHDLEISAKQTAQLQESDVALYLKHLQPSVDDAVAQSEIKTKIDAATLTSLEKHGNEVGGHAAEHDDHEGEEGSGEDPHIWLDPVKYAEVAEGVGKAFEKADPDNAADYTKNTAALVKQLDALGKQFEDGLKNTRTKVFITTHAAFGYLAERYGLTEEAINGLDPESEPSANRVKDLEKMAKADGVSTVFYETLVSDKTAKTIAADANLKTDVLDPIEGITKKSRGDDYFQVMESNLKALQSALGAK</sequence>
<gene>
    <name evidence="7" type="ORF">QF035_006987</name>
</gene>
<dbReference type="InterPro" id="IPR006129">
    <property type="entry name" value="AdhesinB"/>
</dbReference>
<feature type="compositionally biased region" description="Basic and acidic residues" evidence="5">
    <location>
        <begin position="133"/>
        <end position="144"/>
    </location>
</feature>
<accession>A0ABU0T0Q8</accession>
<dbReference type="PRINTS" id="PR00690">
    <property type="entry name" value="ADHESNFAMILY"/>
</dbReference>
<protein>
    <submittedName>
        <fullName evidence="7">Zinc transport system substrate-binding protein</fullName>
    </submittedName>
</protein>
<proteinExistence type="inferred from homology"/>
<dbReference type="SUPFAM" id="SSF53807">
    <property type="entry name" value="Helical backbone' metal receptor"/>
    <property type="match status" value="1"/>
</dbReference>
<evidence type="ECO:0000313" key="8">
    <source>
        <dbReference type="Proteomes" id="UP001230328"/>
    </source>
</evidence>
<evidence type="ECO:0000256" key="4">
    <source>
        <dbReference type="RuleBase" id="RU003512"/>
    </source>
</evidence>
<dbReference type="PROSITE" id="PS51257">
    <property type="entry name" value="PROKAR_LIPOPROTEIN"/>
    <property type="match status" value="1"/>
</dbReference>
<keyword evidence="8" id="KW-1185">Reference proteome</keyword>
<dbReference type="Proteomes" id="UP001230328">
    <property type="component" value="Unassembled WGS sequence"/>
</dbReference>
<dbReference type="Gene3D" id="3.40.50.1980">
    <property type="entry name" value="Nitrogenase molybdenum iron protein domain"/>
    <property type="match status" value="2"/>
</dbReference>
<dbReference type="EMBL" id="JAUSZI010000002">
    <property type="protein sequence ID" value="MDQ1029405.1"/>
    <property type="molecule type" value="Genomic_DNA"/>
</dbReference>
<dbReference type="InterPro" id="IPR050492">
    <property type="entry name" value="Bact_metal-bind_prot9"/>
</dbReference>
<name>A0ABU0T0Q8_9ACTN</name>
<dbReference type="Pfam" id="PF01297">
    <property type="entry name" value="ZnuA"/>
    <property type="match status" value="1"/>
</dbReference>
<dbReference type="PANTHER" id="PTHR42953:SF3">
    <property type="entry name" value="HIGH-AFFINITY ZINC UPTAKE SYSTEM PROTEIN ZNUA"/>
    <property type="match status" value="1"/>
</dbReference>
<keyword evidence="2 4" id="KW-0813">Transport</keyword>
<evidence type="ECO:0000313" key="7">
    <source>
        <dbReference type="EMBL" id="MDQ1029405.1"/>
    </source>
</evidence>